<evidence type="ECO:0000259" key="13">
    <source>
        <dbReference type="PROSITE" id="PS50011"/>
    </source>
</evidence>
<gene>
    <name evidence="14" type="ORF">BSTOLATCC_MIC42252</name>
</gene>
<dbReference type="PANTHER" id="PTHR24350">
    <property type="entry name" value="SERINE/THREONINE-PROTEIN KINASE IAL-RELATED"/>
    <property type="match status" value="1"/>
</dbReference>
<dbReference type="EMBL" id="CAJZBQ010000041">
    <property type="protein sequence ID" value="CAG9326993.1"/>
    <property type="molecule type" value="Genomic_DNA"/>
</dbReference>
<keyword evidence="15" id="KW-1185">Reference proteome</keyword>
<dbReference type="InterPro" id="IPR008271">
    <property type="entry name" value="Ser/Thr_kinase_AS"/>
</dbReference>
<keyword evidence="3" id="KW-0808">Transferase</keyword>
<dbReference type="GO" id="GO:0004674">
    <property type="term" value="F:protein serine/threonine kinase activity"/>
    <property type="evidence" value="ECO:0007669"/>
    <property type="project" value="UniProtKB-KW"/>
</dbReference>
<dbReference type="Gene3D" id="1.10.510.10">
    <property type="entry name" value="Transferase(Phosphotransferase) domain 1"/>
    <property type="match status" value="1"/>
</dbReference>
<dbReference type="FunFam" id="3.30.200.20:FF:000042">
    <property type="entry name" value="Aurora kinase A"/>
    <property type="match status" value="1"/>
</dbReference>
<evidence type="ECO:0000256" key="4">
    <source>
        <dbReference type="ARBA" id="ARBA00022741"/>
    </source>
</evidence>
<keyword evidence="5" id="KW-0418">Kinase</keyword>
<evidence type="ECO:0000256" key="8">
    <source>
        <dbReference type="PIRSR" id="PIRSR630616-2"/>
    </source>
</evidence>
<reference evidence="14" key="1">
    <citation type="submission" date="2021-09" db="EMBL/GenBank/DDBJ databases">
        <authorList>
            <consortium name="AG Swart"/>
            <person name="Singh M."/>
            <person name="Singh A."/>
            <person name="Seah K."/>
            <person name="Emmerich C."/>
        </authorList>
    </citation>
    <scope>NUCLEOTIDE SEQUENCE</scope>
    <source>
        <strain evidence="14">ATCC30299</strain>
    </source>
</reference>
<dbReference type="SMART" id="SM00220">
    <property type="entry name" value="S_TKc"/>
    <property type="match status" value="1"/>
</dbReference>
<keyword evidence="4 8" id="KW-0547">Nucleotide-binding</keyword>
<feature type="compositionally biased region" description="Polar residues" evidence="12">
    <location>
        <begin position="374"/>
        <end position="398"/>
    </location>
</feature>
<dbReference type="Pfam" id="PF00069">
    <property type="entry name" value="Pkinase"/>
    <property type="match status" value="1"/>
</dbReference>
<feature type="binding site" evidence="8">
    <location>
        <position position="155"/>
    </location>
    <ligand>
        <name>ATP</name>
        <dbReference type="ChEBI" id="CHEBI:30616"/>
    </ligand>
</feature>
<keyword evidence="2 11" id="KW-0723">Serine/threonine-protein kinase</keyword>
<feature type="domain" description="Protein kinase" evidence="13">
    <location>
        <begin position="13"/>
        <end position="267"/>
    </location>
</feature>
<sequence>MDESIARDISEHFNVINKLGEGAYASVYHCISLKTKKEVAVKVLPKAQMSEKEIALSVQEVEILGSLDHPNIVKFEGIKYCESAFFLEMELLRGGTLMNLINSRKLTEQEASEIMKGVFEGVAYFHERKIVHRDLKPENILFAEPNLISSLKITDFGLSSNYSYDSRLDTKTGTMIYMAPEQVLSNFYGEQVDIWSCGMILYMLIVGSHPLYEPDDDTSSYTWKLKNVEWNFPDDFPPLAKDLFLRCTAINPFLRYTADLALNHPWITRKNSVIPKTHLEDVRNYHDKLKMKTIIMECLILSGILQQQSPEISEKYKELLQHLPRTPDPEMSEEEEEFSPPKKIQSLNTETKSSFLRTTLKTKSFLTVPMSKFGPSSPTLSRSNSNGHLRGIQTTKNKTMVILKREKK</sequence>
<dbReference type="PROSITE" id="PS00107">
    <property type="entry name" value="PROTEIN_KINASE_ATP"/>
    <property type="match status" value="1"/>
</dbReference>
<organism evidence="14 15">
    <name type="scientific">Blepharisma stoltei</name>
    <dbReference type="NCBI Taxonomy" id="1481888"/>
    <lineage>
        <taxon>Eukaryota</taxon>
        <taxon>Sar</taxon>
        <taxon>Alveolata</taxon>
        <taxon>Ciliophora</taxon>
        <taxon>Postciliodesmatophora</taxon>
        <taxon>Heterotrichea</taxon>
        <taxon>Heterotrichida</taxon>
        <taxon>Blepharismidae</taxon>
        <taxon>Blepharisma</taxon>
    </lineage>
</organism>
<evidence type="ECO:0000256" key="1">
    <source>
        <dbReference type="ARBA" id="ARBA00011245"/>
    </source>
</evidence>
<feature type="binding site" evidence="8">
    <location>
        <begin position="138"/>
        <end position="139"/>
    </location>
    <ligand>
        <name>ATP</name>
        <dbReference type="ChEBI" id="CHEBI:30616"/>
    </ligand>
</feature>
<feature type="cross-link" description="Glycyl lysine isopeptide (Lys-Gly) (interchain with G-Cter in SUMO2)" evidence="9">
    <location>
        <position position="136"/>
    </location>
</feature>
<evidence type="ECO:0000256" key="9">
    <source>
        <dbReference type="PIRSR" id="PIRSR630616-3"/>
    </source>
</evidence>
<evidence type="ECO:0000256" key="6">
    <source>
        <dbReference type="ARBA" id="ARBA00022840"/>
    </source>
</evidence>
<dbReference type="AlphaFoldDB" id="A0AAU9JMQ4"/>
<evidence type="ECO:0000256" key="5">
    <source>
        <dbReference type="ARBA" id="ARBA00022777"/>
    </source>
</evidence>
<dbReference type="PROSITE" id="PS50011">
    <property type="entry name" value="PROTEIN_KINASE_DOM"/>
    <property type="match status" value="1"/>
</dbReference>
<dbReference type="InterPro" id="IPR000719">
    <property type="entry name" value="Prot_kinase_dom"/>
</dbReference>
<comment type="similarity">
    <text evidence="11">Belongs to the protein kinase superfamily.</text>
</comment>
<dbReference type="SUPFAM" id="SSF56112">
    <property type="entry name" value="Protein kinase-like (PK-like)"/>
    <property type="match status" value="1"/>
</dbReference>
<dbReference type="PROSITE" id="PS00108">
    <property type="entry name" value="PROTEIN_KINASE_ST"/>
    <property type="match status" value="1"/>
</dbReference>
<dbReference type="Proteomes" id="UP001162131">
    <property type="component" value="Unassembled WGS sequence"/>
</dbReference>
<feature type="region of interest" description="Disordered" evidence="12">
    <location>
        <begin position="371"/>
        <end position="408"/>
    </location>
</feature>
<comment type="caution">
    <text evidence="14">The sequence shown here is derived from an EMBL/GenBank/DDBJ whole genome shotgun (WGS) entry which is preliminary data.</text>
</comment>
<protein>
    <recommendedName>
        <fullName evidence="13">Protein kinase domain-containing protein</fullName>
    </recommendedName>
</protein>
<comment type="subunit">
    <text evidence="1">Monomer.</text>
</comment>
<accession>A0AAU9JMQ4</accession>
<feature type="active site" description="Proton acceptor" evidence="7">
    <location>
        <position position="134"/>
    </location>
</feature>
<evidence type="ECO:0000256" key="10">
    <source>
        <dbReference type="PROSITE-ProRule" id="PRU10141"/>
    </source>
</evidence>
<proteinExistence type="inferred from homology"/>
<dbReference type="GO" id="GO:0005524">
    <property type="term" value="F:ATP binding"/>
    <property type="evidence" value="ECO:0007669"/>
    <property type="project" value="UniProtKB-UniRule"/>
</dbReference>
<dbReference type="InterPro" id="IPR011009">
    <property type="entry name" value="Kinase-like_dom_sf"/>
</dbReference>
<name>A0AAU9JMQ4_9CILI</name>
<evidence type="ECO:0000256" key="11">
    <source>
        <dbReference type="RuleBase" id="RU000304"/>
    </source>
</evidence>
<evidence type="ECO:0000256" key="2">
    <source>
        <dbReference type="ARBA" id="ARBA00022527"/>
    </source>
</evidence>
<evidence type="ECO:0000256" key="12">
    <source>
        <dbReference type="SAM" id="MobiDB-lite"/>
    </source>
</evidence>
<feature type="region of interest" description="Disordered" evidence="12">
    <location>
        <begin position="325"/>
        <end position="344"/>
    </location>
</feature>
<evidence type="ECO:0000256" key="3">
    <source>
        <dbReference type="ARBA" id="ARBA00022679"/>
    </source>
</evidence>
<dbReference type="InterPro" id="IPR030616">
    <property type="entry name" value="Aur-like"/>
</dbReference>
<evidence type="ECO:0000313" key="14">
    <source>
        <dbReference type="EMBL" id="CAG9326993.1"/>
    </source>
</evidence>
<evidence type="ECO:0000256" key="7">
    <source>
        <dbReference type="PIRSR" id="PIRSR630616-1"/>
    </source>
</evidence>
<dbReference type="InterPro" id="IPR017441">
    <property type="entry name" value="Protein_kinase_ATP_BS"/>
</dbReference>
<feature type="binding site" evidence="8 10">
    <location>
        <position position="42"/>
    </location>
    <ligand>
        <name>ATP</name>
        <dbReference type="ChEBI" id="CHEBI:30616"/>
    </ligand>
</feature>
<keyword evidence="6 8" id="KW-0067">ATP-binding</keyword>
<dbReference type="FunFam" id="1.10.510.10:FF:000571">
    <property type="entry name" value="Maternal embryonic leucine zipper kinase"/>
    <property type="match status" value="1"/>
</dbReference>
<evidence type="ECO:0000313" key="15">
    <source>
        <dbReference type="Proteomes" id="UP001162131"/>
    </source>
</evidence>